<keyword evidence="7" id="KW-0770">Synapse</keyword>
<evidence type="ECO:0000256" key="19">
    <source>
        <dbReference type="SAM" id="Phobius"/>
    </source>
</evidence>
<evidence type="ECO:0000256" key="8">
    <source>
        <dbReference type="ARBA" id="ARBA00023065"/>
    </source>
</evidence>
<dbReference type="InterPro" id="IPR019594">
    <property type="entry name" value="Glu/Gly-bd"/>
</dbReference>
<evidence type="ECO:0000259" key="22">
    <source>
        <dbReference type="SMART" id="SM00918"/>
    </source>
</evidence>
<feature type="disulfide bond" evidence="17">
    <location>
        <begin position="739"/>
        <end position="793"/>
    </location>
</feature>
<dbReference type="OrthoDB" id="5984008at2759"/>
<comment type="subcellular location">
    <subcellularLocation>
        <location evidence="1">Cell membrane</location>
        <topology evidence="1">Multi-pass membrane protein</topology>
    </subcellularLocation>
    <subcellularLocation>
        <location evidence="15">Postsynaptic cell membrane</location>
    </subcellularLocation>
</comment>
<dbReference type="SMR" id="A0A9R0CTT6"/>
<dbReference type="Proteomes" id="UP000829999">
    <property type="component" value="Chromosome 25"/>
</dbReference>
<dbReference type="InterPro" id="IPR015683">
    <property type="entry name" value="Ionotropic_Glu_rcpt"/>
</dbReference>
<feature type="transmembrane region" description="Helical" evidence="19">
    <location>
        <begin position="652"/>
        <end position="670"/>
    </location>
</feature>
<keyword evidence="17" id="KW-1015">Disulfide bond</keyword>
<feature type="binding site" evidence="16">
    <location>
        <position position="527"/>
    </location>
    <ligand>
        <name>L-glutamate</name>
        <dbReference type="ChEBI" id="CHEBI:29985"/>
    </ligand>
</feature>
<feature type="chain" id="PRO_5040110221" evidence="20">
    <location>
        <begin position="30"/>
        <end position="908"/>
    </location>
</feature>
<evidence type="ECO:0000256" key="6">
    <source>
        <dbReference type="ARBA" id="ARBA00022989"/>
    </source>
</evidence>
<feature type="signal peptide" evidence="20">
    <location>
        <begin position="1"/>
        <end position="29"/>
    </location>
</feature>
<evidence type="ECO:0000256" key="11">
    <source>
        <dbReference type="ARBA" id="ARBA00023180"/>
    </source>
</evidence>
<keyword evidence="12" id="KW-0628">Postsynaptic cell membrane</keyword>
<dbReference type="CDD" id="cd06380">
    <property type="entry name" value="PBP1_iGluR_AMPA"/>
    <property type="match status" value="1"/>
</dbReference>
<dbReference type="SMART" id="SM00079">
    <property type="entry name" value="PBPe"/>
    <property type="match status" value="1"/>
</dbReference>
<evidence type="ECO:0000259" key="21">
    <source>
        <dbReference type="SMART" id="SM00079"/>
    </source>
</evidence>
<dbReference type="GO" id="GO:0038023">
    <property type="term" value="F:signaling receptor activity"/>
    <property type="evidence" value="ECO:0007669"/>
    <property type="project" value="InterPro"/>
</dbReference>
<feature type="domain" description="Ionotropic glutamate receptor L-glutamate and glycine-binding" evidence="22">
    <location>
        <begin position="449"/>
        <end position="516"/>
    </location>
</feature>
<dbReference type="Pfam" id="PF00060">
    <property type="entry name" value="Lig_chan"/>
    <property type="match status" value="1"/>
</dbReference>
<protein>
    <submittedName>
        <fullName evidence="24">Glutamate receptor 1</fullName>
    </submittedName>
</protein>
<evidence type="ECO:0000256" key="15">
    <source>
        <dbReference type="ARBA" id="ARBA00034100"/>
    </source>
</evidence>
<dbReference type="GO" id="GO:0015276">
    <property type="term" value="F:ligand-gated monoatomic ion channel activity"/>
    <property type="evidence" value="ECO:0007669"/>
    <property type="project" value="InterPro"/>
</dbReference>
<accession>A0A9R0CTT6</accession>
<feature type="domain" description="Ionotropic glutamate receptor C-terminal" evidence="21">
    <location>
        <begin position="439"/>
        <end position="790"/>
    </location>
</feature>
<dbReference type="GeneID" id="118262131"/>
<keyword evidence="3" id="KW-0813">Transport</keyword>
<feature type="transmembrane region" description="Helical" evidence="19">
    <location>
        <begin position="571"/>
        <end position="589"/>
    </location>
</feature>
<proteinExistence type="inferred from homology"/>
<evidence type="ECO:0000256" key="5">
    <source>
        <dbReference type="ARBA" id="ARBA00022692"/>
    </source>
</evidence>
<dbReference type="InterPro" id="IPR028082">
    <property type="entry name" value="Peripla_BP_I"/>
</dbReference>
<evidence type="ECO:0000256" key="13">
    <source>
        <dbReference type="ARBA" id="ARBA00023286"/>
    </source>
</evidence>
<dbReference type="FunFam" id="3.40.50.2300:FF:000186">
    <property type="entry name" value="Glutamate receptor 1"/>
    <property type="match status" value="1"/>
</dbReference>
<keyword evidence="5 19" id="KW-0812">Transmembrane</keyword>
<dbReference type="SMART" id="SM00918">
    <property type="entry name" value="Lig_chan-Glu_bd"/>
    <property type="match status" value="1"/>
</dbReference>
<evidence type="ECO:0000256" key="16">
    <source>
        <dbReference type="PIRSR" id="PIRSR601508-1"/>
    </source>
</evidence>
<evidence type="ECO:0000256" key="12">
    <source>
        <dbReference type="ARBA" id="ARBA00023257"/>
    </source>
</evidence>
<name>A0A9R0CTT6_SPOFR</name>
<dbReference type="AlphaFoldDB" id="A0A9R0CTT6"/>
<dbReference type="InterPro" id="IPR001828">
    <property type="entry name" value="ANF_lig-bd_rcpt"/>
</dbReference>
<feature type="binding site" evidence="16">
    <location>
        <position position="525"/>
    </location>
    <ligand>
        <name>L-glutamate</name>
        <dbReference type="ChEBI" id="CHEBI:29985"/>
    </ligand>
</feature>
<dbReference type="Pfam" id="PF10613">
    <property type="entry name" value="Lig_chan-Glu_bd"/>
    <property type="match status" value="1"/>
</dbReference>
<evidence type="ECO:0000256" key="2">
    <source>
        <dbReference type="ARBA" id="ARBA00008685"/>
    </source>
</evidence>
<keyword evidence="8" id="KW-0406">Ion transport</keyword>
<dbReference type="SUPFAM" id="SSF53850">
    <property type="entry name" value="Periplasmic binding protein-like II"/>
    <property type="match status" value="1"/>
</dbReference>
<organism evidence="23 24">
    <name type="scientific">Spodoptera frugiperda</name>
    <name type="common">Fall armyworm</name>
    <dbReference type="NCBI Taxonomy" id="7108"/>
    <lineage>
        <taxon>Eukaryota</taxon>
        <taxon>Metazoa</taxon>
        <taxon>Ecdysozoa</taxon>
        <taxon>Arthropoda</taxon>
        <taxon>Hexapoda</taxon>
        <taxon>Insecta</taxon>
        <taxon>Pterygota</taxon>
        <taxon>Neoptera</taxon>
        <taxon>Endopterygota</taxon>
        <taxon>Lepidoptera</taxon>
        <taxon>Glossata</taxon>
        <taxon>Ditrysia</taxon>
        <taxon>Noctuoidea</taxon>
        <taxon>Noctuidae</taxon>
        <taxon>Amphipyrinae</taxon>
        <taxon>Spodoptera</taxon>
    </lineage>
</organism>
<evidence type="ECO:0000256" key="14">
    <source>
        <dbReference type="ARBA" id="ARBA00023303"/>
    </source>
</evidence>
<keyword evidence="10 24" id="KW-0675">Receptor</keyword>
<feature type="transmembrane region" description="Helical" evidence="19">
    <location>
        <begin position="811"/>
        <end position="831"/>
    </location>
</feature>
<sequence length="908" mass="102692">MAFKYFLKIFRFCILSFFILYNELVSSQAQNGGENKIPIGVVFDQNTEEIQNAFKFAMLQHSNSANKSNLDFQLYVDIINTADAFKLSRLICNQFARSVVAMLGAVAPDSFDTLHSYANTFQMPFVTPWFPEKVIPPSSGLNDYAVSLRPDYHRAVIATITHYGWKSVIYIYDSHDGLLRLQQLYQSLQPGKASFRITNVKRVSNASDVVEFLRTIEKLDRWSNKYVVLDSTTQLAKAALIMHVRDVHLGRRNYHYFLSGLVMDDRWEKEVTEYGAINITGFRLLDFSRKVVRDFIDAWKRETISAQAALTYDAVQVLIDAILRLVKKKPEFVRATMRRANSNSTNKSMDCNPKNKFIPFEHGEKISRMIRKTEIVGITGNIRFNDVGHRKNFTLQVMELTEDGDMIKIATWSDNRGFVPVKPKRRAPSFIGTYDRNKTYIVTTIEEPPYIIRNDPEDPEYDPDEPFTGFCAELTKMLAEKMEINYEIKIVRDGKYGSENPTSPGGWDGVVGELLRKEADIAIAPLTVTLERESVIDFSRPFLSFDLKPNKNTENTTSAIFSFLQPLSMEIWISILCSLFAVSVVLFIVSRFSPYEWRVVSFTDSHSDHSDVSTTKTTVVNEFSFWNSMWFSLGSFMQQGSDINPRSISGRIVGCVWWFFALIVISSYTANLASYLTLSRIAEPGASYTKLATCPEDTIDVPKVVPTPTESPEKVTDEHGWLAYIMDRPTAAPEEDKPCEMVVSLTHSGYKDFAVGIPKGSQLRDGVNMALQSLKEEGAIPRLVRKWFTKSECDHSDNEKGSELTLSQVAGLFYVLVGGLSLAMGVALIEFCRHGRSEAARANVPLRDALRAKTHLGNTERKGQSQRSAQRENERLGWNGGAFGSQYYSPANQIGQEETALHTSFTQV</sequence>
<gene>
    <name evidence="24" type="primary">LOC118262131</name>
</gene>
<evidence type="ECO:0000256" key="10">
    <source>
        <dbReference type="ARBA" id="ARBA00023170"/>
    </source>
</evidence>
<keyword evidence="13" id="KW-1071">Ligand-gated ion channel</keyword>
<reference evidence="24" key="1">
    <citation type="submission" date="2025-08" db="UniProtKB">
        <authorList>
            <consortium name="RefSeq"/>
        </authorList>
    </citation>
    <scope>IDENTIFICATION</scope>
    <source>
        <tissue evidence="24">Whole larval tissue</tissue>
    </source>
</reference>
<evidence type="ECO:0000256" key="3">
    <source>
        <dbReference type="ARBA" id="ARBA00022448"/>
    </source>
</evidence>
<evidence type="ECO:0000313" key="23">
    <source>
        <dbReference type="Proteomes" id="UP000829999"/>
    </source>
</evidence>
<feature type="region of interest" description="Disordered" evidence="18">
    <location>
        <begin position="852"/>
        <end position="873"/>
    </location>
</feature>
<evidence type="ECO:0000256" key="7">
    <source>
        <dbReference type="ARBA" id="ARBA00023018"/>
    </source>
</evidence>
<dbReference type="FunFam" id="3.40.190.10:FF:000024">
    <property type="entry name" value="Glutamate receptor, ionotropic, delta 1"/>
    <property type="match status" value="1"/>
</dbReference>
<keyword evidence="4" id="KW-1003">Cell membrane</keyword>
<keyword evidence="20" id="KW-0732">Signal</keyword>
<feature type="compositionally biased region" description="Basic and acidic residues" evidence="18">
    <location>
        <begin position="858"/>
        <end position="873"/>
    </location>
</feature>
<dbReference type="PANTHER" id="PTHR18966">
    <property type="entry name" value="IONOTROPIC GLUTAMATE RECEPTOR"/>
    <property type="match status" value="1"/>
</dbReference>
<dbReference type="Pfam" id="PF01094">
    <property type="entry name" value="ANF_receptor"/>
    <property type="match status" value="1"/>
</dbReference>
<dbReference type="InterPro" id="IPR001508">
    <property type="entry name" value="Iono_Glu_rcpt_met"/>
</dbReference>
<keyword evidence="14" id="KW-0407">Ion channel</keyword>
<keyword evidence="11" id="KW-0325">Glycoprotein</keyword>
<evidence type="ECO:0000313" key="24">
    <source>
        <dbReference type="RefSeq" id="XP_035429173.2"/>
    </source>
</evidence>
<dbReference type="PRINTS" id="PR00177">
    <property type="entry name" value="NMDARECEPTOR"/>
</dbReference>
<feature type="binding site" evidence="16">
    <location>
        <position position="727"/>
    </location>
    <ligand>
        <name>L-glutamate</name>
        <dbReference type="ChEBI" id="CHEBI:29985"/>
    </ligand>
</feature>
<dbReference type="Gene3D" id="3.40.50.2300">
    <property type="match status" value="2"/>
</dbReference>
<feature type="binding site" evidence="16">
    <location>
        <position position="532"/>
    </location>
    <ligand>
        <name>L-glutamate</name>
        <dbReference type="ChEBI" id="CHEBI:29985"/>
    </ligand>
</feature>
<feature type="disulfide bond" evidence="17">
    <location>
        <begin position="92"/>
        <end position="351"/>
    </location>
</feature>
<dbReference type="Gene3D" id="1.10.287.70">
    <property type="match status" value="1"/>
</dbReference>
<evidence type="ECO:0000256" key="4">
    <source>
        <dbReference type="ARBA" id="ARBA00022475"/>
    </source>
</evidence>
<evidence type="ECO:0000256" key="20">
    <source>
        <dbReference type="SAM" id="SignalP"/>
    </source>
</evidence>
<dbReference type="SUPFAM" id="SSF53822">
    <property type="entry name" value="Periplasmic binding protein-like I"/>
    <property type="match status" value="1"/>
</dbReference>
<dbReference type="InterPro" id="IPR001320">
    <property type="entry name" value="Iontro_rcpt_C"/>
</dbReference>
<keyword evidence="23" id="KW-1185">Reference proteome</keyword>
<keyword evidence="9 19" id="KW-0472">Membrane</keyword>
<dbReference type="FunFam" id="1.10.287.70:FF:000143">
    <property type="entry name" value="Probable glutamate receptor"/>
    <property type="match status" value="1"/>
</dbReference>
<keyword evidence="6 19" id="KW-1133">Transmembrane helix</keyword>
<evidence type="ECO:0000256" key="17">
    <source>
        <dbReference type="PIRSR" id="PIRSR601508-3"/>
    </source>
</evidence>
<evidence type="ECO:0000256" key="1">
    <source>
        <dbReference type="ARBA" id="ARBA00004651"/>
    </source>
</evidence>
<comment type="similarity">
    <text evidence="2">Belongs to the glutamate-gated ion channel (TC 1.A.10.1) family.</text>
</comment>
<dbReference type="RefSeq" id="XP_035429173.2">
    <property type="nucleotide sequence ID" value="XM_035573280.2"/>
</dbReference>
<dbReference type="GO" id="GO:0045211">
    <property type="term" value="C:postsynaptic membrane"/>
    <property type="evidence" value="ECO:0007669"/>
    <property type="project" value="UniProtKB-SubCell"/>
</dbReference>
<evidence type="ECO:0000256" key="9">
    <source>
        <dbReference type="ARBA" id="ARBA00023136"/>
    </source>
</evidence>
<dbReference type="Gene3D" id="3.40.190.10">
    <property type="entry name" value="Periplasmic binding protein-like II"/>
    <property type="match status" value="2"/>
</dbReference>
<evidence type="ECO:0000256" key="18">
    <source>
        <dbReference type="SAM" id="MobiDB-lite"/>
    </source>
</evidence>